<dbReference type="OrthoDB" id="3389925at2"/>
<evidence type="ECO:0000313" key="4">
    <source>
        <dbReference type="Proteomes" id="UP000431401"/>
    </source>
</evidence>
<evidence type="ECO:0000256" key="2">
    <source>
        <dbReference type="SAM" id="SignalP"/>
    </source>
</evidence>
<dbReference type="GO" id="GO:0006644">
    <property type="term" value="P:phospholipid metabolic process"/>
    <property type="evidence" value="ECO:0007669"/>
    <property type="project" value="InterPro"/>
</dbReference>
<gene>
    <name evidence="3" type="ORF">NRB56_51960</name>
</gene>
<comment type="caution">
    <text evidence="3">The sequence shown here is derived from an EMBL/GenBank/DDBJ whole genome shotgun (WGS) entry which is preliminary data.</text>
</comment>
<sequence length="537" mass="54175">MSDTTRRRVRCVLGSAAVLTMLTTTAVAAPVGAATVPSGGAAVPENPSARVAVLNLTGAQPDSATLPDDFAVSAGYVPGIRDGLLVDPSGDCSSPVPLPADFTVACQAHDLGYDLLRYAYDHGEPLGPWARQAVDAGFGRHLHTICAGRADTVSRLGCDLVATTADTAVDLNSRRQNYATPLPENLFGHQLSGNSSGTELLRLMGLAFALGALAGGLTLAGRRIAGRLRRKGERGGRLPLPSQTGPFPLGAFRTGTRSAGARRLSAPGAAGRWSAAPGSDAVRLRADRADTVDLDISRSGTIELDVRQPSADGSITFRPVTGLLGTAVNPNERENSGRQAAESGGGGSVPARASVGISDSARPQASRPNASQPTAARSSVVASVAAEPDATGREAGPRTLVAARLNDPAAATGTVATAAVEDESGPHALGAARFDHRATGSGTGGPVAVGDQAGPRTPGAARLHDPAAETGTAATAAVGDEGGPHAVGAAWFDYRAAETGTGRTVADEDEAGPRALRAARFRAGSFGSAAAGPDVAW</sequence>
<dbReference type="GO" id="GO:0050482">
    <property type="term" value="P:arachidonate secretion"/>
    <property type="evidence" value="ECO:0007669"/>
    <property type="project" value="InterPro"/>
</dbReference>
<protein>
    <submittedName>
        <fullName evidence="3">Uncharacterized protein</fullName>
    </submittedName>
</protein>
<dbReference type="GO" id="GO:0004623">
    <property type="term" value="F:phospholipase A2 activity"/>
    <property type="evidence" value="ECO:0007669"/>
    <property type="project" value="InterPro"/>
</dbReference>
<dbReference type="Gene3D" id="1.20.90.10">
    <property type="entry name" value="Phospholipase A2 domain"/>
    <property type="match status" value="1"/>
</dbReference>
<organism evidence="3 4">
    <name type="scientific">Nocardia aurantia</name>
    <dbReference type="NCBI Taxonomy" id="2585199"/>
    <lineage>
        <taxon>Bacteria</taxon>
        <taxon>Bacillati</taxon>
        <taxon>Actinomycetota</taxon>
        <taxon>Actinomycetes</taxon>
        <taxon>Mycobacteriales</taxon>
        <taxon>Nocardiaceae</taxon>
        <taxon>Nocardia</taxon>
    </lineage>
</organism>
<feature type="region of interest" description="Disordered" evidence="1">
    <location>
        <begin position="435"/>
        <end position="464"/>
    </location>
</feature>
<dbReference type="InterPro" id="IPR036444">
    <property type="entry name" value="PLipase_A2_dom_sf"/>
</dbReference>
<feature type="region of interest" description="Disordered" evidence="1">
    <location>
        <begin position="325"/>
        <end position="398"/>
    </location>
</feature>
<dbReference type="RefSeq" id="WP_153346542.1">
    <property type="nucleotide sequence ID" value="NZ_WEGI01000011.1"/>
</dbReference>
<dbReference type="Proteomes" id="UP000431401">
    <property type="component" value="Unassembled WGS sequence"/>
</dbReference>
<proteinExistence type="predicted"/>
<evidence type="ECO:0000256" key="1">
    <source>
        <dbReference type="SAM" id="MobiDB-lite"/>
    </source>
</evidence>
<dbReference type="EMBL" id="WEGI01000011">
    <property type="protein sequence ID" value="MQY29605.1"/>
    <property type="molecule type" value="Genomic_DNA"/>
</dbReference>
<feature type="chain" id="PRO_5029814198" evidence="2">
    <location>
        <begin position="29"/>
        <end position="537"/>
    </location>
</feature>
<evidence type="ECO:0000313" key="3">
    <source>
        <dbReference type="EMBL" id="MQY29605.1"/>
    </source>
</evidence>
<feature type="compositionally biased region" description="Low complexity" evidence="1">
    <location>
        <begin position="375"/>
        <end position="386"/>
    </location>
</feature>
<keyword evidence="4" id="KW-1185">Reference proteome</keyword>
<feature type="signal peptide" evidence="2">
    <location>
        <begin position="1"/>
        <end position="28"/>
    </location>
</feature>
<name>A0A7K0DV33_9NOCA</name>
<reference evidence="3 4" key="1">
    <citation type="submission" date="2019-10" db="EMBL/GenBank/DDBJ databases">
        <title>Nocardia macrotermitis sp. nov. and Nocardia aurantia sp. nov., isolated from the gut of fungus growing-termite Macrotermes natalensis.</title>
        <authorList>
            <person name="Benndorf R."/>
            <person name="Schwitalla J."/>
            <person name="Martin K."/>
            <person name="De Beer W."/>
            <person name="Kaster A.-K."/>
            <person name="Vollmers J."/>
            <person name="Poulsen M."/>
            <person name="Beemelmanns C."/>
        </authorList>
    </citation>
    <scope>NUCLEOTIDE SEQUENCE [LARGE SCALE GENOMIC DNA]</scope>
    <source>
        <strain evidence="3 4">RB56</strain>
    </source>
</reference>
<feature type="compositionally biased region" description="Polar residues" evidence="1">
    <location>
        <begin position="361"/>
        <end position="374"/>
    </location>
</feature>
<accession>A0A7K0DV33</accession>
<keyword evidence="2" id="KW-0732">Signal</keyword>
<dbReference type="SUPFAM" id="SSF48619">
    <property type="entry name" value="Phospholipase A2, PLA2"/>
    <property type="match status" value="1"/>
</dbReference>
<dbReference type="AlphaFoldDB" id="A0A7K0DV33"/>